<dbReference type="AlphaFoldDB" id="A0A934JXD7"/>
<sequence>MATLAILAIMSANMSATDPSRTRRVSSAEAKNRFGSLLEAAVAGERVEITRYGEVRAVMVSVEDFEALSRQPARELNRLTAEFDRMLADMQSDATRSALVAAFDASPEDMGRAAVTLASRAAPAPTRG</sequence>
<comment type="similarity">
    <text evidence="1 2">Belongs to the phD/YefM antitoxin family.</text>
</comment>
<dbReference type="InterPro" id="IPR006442">
    <property type="entry name" value="Antitoxin_Phd/YefM"/>
</dbReference>
<evidence type="ECO:0000313" key="4">
    <source>
        <dbReference type="Proteomes" id="UP000606991"/>
    </source>
</evidence>
<reference evidence="3 4" key="1">
    <citation type="submission" date="2020-10" db="EMBL/GenBank/DDBJ databases">
        <title>Ca. Dormibacterota MAGs.</title>
        <authorList>
            <person name="Montgomery K."/>
        </authorList>
    </citation>
    <scope>NUCLEOTIDE SEQUENCE [LARGE SCALE GENOMIC DNA]</scope>
    <source>
        <strain evidence="3">SC8812_S17_18</strain>
    </source>
</reference>
<accession>A0A934JXD7</accession>
<dbReference type="Pfam" id="PF02604">
    <property type="entry name" value="PhdYeFM_antitox"/>
    <property type="match status" value="1"/>
</dbReference>
<comment type="caution">
    <text evidence="3">The sequence shown here is derived from an EMBL/GenBank/DDBJ whole genome shotgun (WGS) entry which is preliminary data.</text>
</comment>
<evidence type="ECO:0000313" key="3">
    <source>
        <dbReference type="EMBL" id="MBJ7593267.1"/>
    </source>
</evidence>
<organism evidence="3 4">
    <name type="scientific">Candidatus Aeolococcus gillhamiae</name>
    <dbReference type="NCBI Taxonomy" id="3127015"/>
    <lineage>
        <taxon>Bacteria</taxon>
        <taxon>Bacillati</taxon>
        <taxon>Candidatus Dormiibacterota</taxon>
        <taxon>Candidatus Dormibacteria</taxon>
        <taxon>Candidatus Aeolococcales</taxon>
        <taxon>Candidatus Aeolococcaceae</taxon>
        <taxon>Candidatus Aeolococcus</taxon>
    </lineage>
</organism>
<name>A0A934JXD7_9BACT</name>
<dbReference type="InterPro" id="IPR036165">
    <property type="entry name" value="YefM-like_sf"/>
</dbReference>
<comment type="function">
    <text evidence="2">Antitoxin component of a type II toxin-antitoxin (TA) system.</text>
</comment>
<evidence type="ECO:0000256" key="2">
    <source>
        <dbReference type="RuleBase" id="RU362080"/>
    </source>
</evidence>
<gene>
    <name evidence="3" type="ORF">JF886_00155</name>
</gene>
<evidence type="ECO:0000256" key="1">
    <source>
        <dbReference type="ARBA" id="ARBA00009981"/>
    </source>
</evidence>
<proteinExistence type="inferred from homology"/>
<dbReference type="EMBL" id="JAEKNS010000003">
    <property type="protein sequence ID" value="MBJ7593267.1"/>
    <property type="molecule type" value="Genomic_DNA"/>
</dbReference>
<dbReference type="RefSeq" id="WP_337308381.1">
    <property type="nucleotide sequence ID" value="NZ_JAEKNS010000003.1"/>
</dbReference>
<protein>
    <recommendedName>
        <fullName evidence="2">Antitoxin</fullName>
    </recommendedName>
</protein>
<dbReference type="Proteomes" id="UP000606991">
    <property type="component" value="Unassembled WGS sequence"/>
</dbReference>
<dbReference type="Gene3D" id="3.40.1620.10">
    <property type="entry name" value="YefM-like domain"/>
    <property type="match status" value="1"/>
</dbReference>
<dbReference type="NCBIfam" id="TIGR01552">
    <property type="entry name" value="phd_fam"/>
    <property type="match status" value="1"/>
</dbReference>
<dbReference type="SUPFAM" id="SSF143120">
    <property type="entry name" value="YefM-like"/>
    <property type="match status" value="1"/>
</dbReference>